<organism evidence="7 8">
    <name type="scientific">Stella humosa</name>
    <dbReference type="NCBI Taxonomy" id="94"/>
    <lineage>
        <taxon>Bacteria</taxon>
        <taxon>Pseudomonadati</taxon>
        <taxon>Pseudomonadota</taxon>
        <taxon>Alphaproteobacteria</taxon>
        <taxon>Rhodospirillales</taxon>
        <taxon>Stellaceae</taxon>
        <taxon>Stella</taxon>
    </lineage>
</organism>
<feature type="transmembrane region" description="Helical" evidence="5">
    <location>
        <begin position="525"/>
        <end position="554"/>
    </location>
</feature>
<evidence type="ECO:0000259" key="6">
    <source>
        <dbReference type="PROSITE" id="PS50928"/>
    </source>
</evidence>
<dbReference type="Pfam" id="PF00528">
    <property type="entry name" value="BPD_transp_1"/>
    <property type="match status" value="2"/>
</dbReference>
<feature type="transmembrane region" description="Helical" evidence="5">
    <location>
        <begin position="248"/>
        <end position="269"/>
    </location>
</feature>
<dbReference type="InterPro" id="IPR017664">
    <property type="entry name" value="AminoethylPonate_ABC_perm-1"/>
</dbReference>
<keyword evidence="2 5" id="KW-0812">Transmembrane</keyword>
<dbReference type="SUPFAM" id="SSF161098">
    <property type="entry name" value="MetI-like"/>
    <property type="match status" value="2"/>
</dbReference>
<feature type="transmembrane region" description="Helical" evidence="5">
    <location>
        <begin position="73"/>
        <end position="96"/>
    </location>
</feature>
<comment type="similarity">
    <text evidence="5">Belongs to the binding-protein-dependent transport system permease family.</text>
</comment>
<feature type="transmembrane region" description="Helical" evidence="5">
    <location>
        <begin position="357"/>
        <end position="376"/>
    </location>
</feature>
<name>A0A3N1LIL8_9PROT</name>
<dbReference type="Proteomes" id="UP000278222">
    <property type="component" value="Unassembled WGS sequence"/>
</dbReference>
<feature type="transmembrane region" description="Helical" evidence="5">
    <location>
        <begin position="18"/>
        <end position="40"/>
    </location>
</feature>
<dbReference type="Gene3D" id="1.10.3720.10">
    <property type="entry name" value="MetI-like"/>
    <property type="match status" value="2"/>
</dbReference>
<protein>
    <submittedName>
        <fullName evidence="7">Iron(III) transport system permease protein</fullName>
    </submittedName>
</protein>
<dbReference type="InterPro" id="IPR035906">
    <property type="entry name" value="MetI-like_sf"/>
</dbReference>
<feature type="domain" description="ABC transmembrane type-1" evidence="6">
    <location>
        <begin position="73"/>
        <end position="270"/>
    </location>
</feature>
<feature type="transmembrane region" description="Helical" evidence="5">
    <location>
        <begin position="478"/>
        <end position="505"/>
    </location>
</feature>
<dbReference type="OrthoDB" id="7056428at2"/>
<comment type="caution">
    <text evidence="7">The sequence shown here is derived from an EMBL/GenBank/DDBJ whole genome shotgun (WGS) entry which is preliminary data.</text>
</comment>
<sequence length="563" mass="60356">MSVQSVGGRSLRFDREAWVLRACLALIILCLLLAIVLPLWSILSKSFEDRAGGFVGLANYARFFATPSLADSILNSLFVAGLTTLIVVPLAFVYAYALTRTCVPGKGLLTGIALVPILSPSMLPAIALVYLFGNQGMIRGLLMGESIYGPIGIVMGQVFYCFPHALLILTTALSLADARLYEAAQALGTSHRRVFFTVTLPSAKYGLVSAGFVVFTLVMTDFGIPVVIGGRFNVLATDVYKQVMGQQNFQMGAVVAVILIIPALASFVVDRLVQRRQVALLGARSVPLVPQPKALRDWAMLGFCAAVGAVILGILGTAIFASLVKLWPYNLSLGFANYIFDDFDSDGWRSYLNSLRMAAATAIVGTAVIFTGAYLVEKGKGSAPARTLFHLMAMVPLAVPGLVLGLAYVFFFNAPGNPFGFLYGTMALLVLCTVAHFYTVAHLTATTALKQLDPEFEAVSASLQVPFWRTFLRVTVPVCLPAIINIAIYLFVNAMTTVSAVIFIYTAQTKLASVAIVNMNDSGAIAAAAAMAVVVTATSACVKLAETLVSGVLLRRTQRWRKR</sequence>
<feature type="domain" description="ABC transmembrane type-1" evidence="6">
    <location>
        <begin position="351"/>
        <end position="546"/>
    </location>
</feature>
<evidence type="ECO:0000256" key="4">
    <source>
        <dbReference type="ARBA" id="ARBA00023136"/>
    </source>
</evidence>
<evidence type="ECO:0000256" key="5">
    <source>
        <dbReference type="RuleBase" id="RU363032"/>
    </source>
</evidence>
<dbReference type="InterPro" id="IPR000515">
    <property type="entry name" value="MetI-like"/>
</dbReference>
<feature type="transmembrane region" description="Helical" evidence="5">
    <location>
        <begin position="388"/>
        <end position="414"/>
    </location>
</feature>
<proteinExistence type="inferred from homology"/>
<dbReference type="GO" id="GO:0005886">
    <property type="term" value="C:plasma membrane"/>
    <property type="evidence" value="ECO:0007669"/>
    <property type="project" value="UniProtKB-SubCell"/>
</dbReference>
<dbReference type="AlphaFoldDB" id="A0A3N1LIL8"/>
<feature type="transmembrane region" description="Helical" evidence="5">
    <location>
        <begin position="108"/>
        <end position="132"/>
    </location>
</feature>
<dbReference type="PANTHER" id="PTHR43496">
    <property type="entry name" value="PROTEIN LPLB"/>
    <property type="match status" value="1"/>
</dbReference>
<dbReference type="EMBL" id="RJKX01000014">
    <property type="protein sequence ID" value="ROP91192.1"/>
    <property type="molecule type" value="Genomic_DNA"/>
</dbReference>
<dbReference type="PANTHER" id="PTHR43496:SF1">
    <property type="entry name" value="POLYGALACTURONAN_RHAMNOGALACTURONAN TRANSPORT SYSTEM PERMEASE PROTEIN YTEP"/>
    <property type="match status" value="1"/>
</dbReference>
<gene>
    <name evidence="7" type="ORF">EDC65_3055</name>
</gene>
<keyword evidence="4 5" id="KW-0472">Membrane</keyword>
<feature type="transmembrane region" description="Helical" evidence="5">
    <location>
        <begin position="298"/>
        <end position="324"/>
    </location>
</feature>
<evidence type="ECO:0000256" key="1">
    <source>
        <dbReference type="ARBA" id="ARBA00004651"/>
    </source>
</evidence>
<dbReference type="PROSITE" id="PS50928">
    <property type="entry name" value="ABC_TM1"/>
    <property type="match status" value="2"/>
</dbReference>
<reference evidence="7 8" key="1">
    <citation type="submission" date="2018-11" db="EMBL/GenBank/DDBJ databases">
        <title>Genomic Encyclopedia of Type Strains, Phase IV (KMG-IV): sequencing the most valuable type-strain genomes for metagenomic binning, comparative biology and taxonomic classification.</title>
        <authorList>
            <person name="Goeker M."/>
        </authorList>
    </citation>
    <scope>NUCLEOTIDE SEQUENCE [LARGE SCALE GENOMIC DNA]</scope>
    <source>
        <strain evidence="7 8">DSM 5900</strain>
    </source>
</reference>
<evidence type="ECO:0000313" key="7">
    <source>
        <dbReference type="EMBL" id="ROP91192.1"/>
    </source>
</evidence>
<evidence type="ECO:0000256" key="2">
    <source>
        <dbReference type="ARBA" id="ARBA00022692"/>
    </source>
</evidence>
<keyword evidence="3 5" id="KW-1133">Transmembrane helix</keyword>
<accession>A0A3N1LIL8</accession>
<feature type="transmembrane region" description="Helical" evidence="5">
    <location>
        <begin position="147"/>
        <end position="169"/>
    </location>
</feature>
<feature type="transmembrane region" description="Helical" evidence="5">
    <location>
        <begin position="205"/>
        <end position="228"/>
    </location>
</feature>
<dbReference type="NCBIfam" id="TIGR03262">
    <property type="entry name" value="PhnU2"/>
    <property type="match status" value="1"/>
</dbReference>
<keyword evidence="8" id="KW-1185">Reference proteome</keyword>
<feature type="transmembrane region" description="Helical" evidence="5">
    <location>
        <begin position="420"/>
        <end position="441"/>
    </location>
</feature>
<comment type="subcellular location">
    <subcellularLocation>
        <location evidence="1 5">Cell membrane</location>
        <topology evidence="1 5">Multi-pass membrane protein</topology>
    </subcellularLocation>
</comment>
<dbReference type="GO" id="GO:0055085">
    <property type="term" value="P:transmembrane transport"/>
    <property type="evidence" value="ECO:0007669"/>
    <property type="project" value="InterPro"/>
</dbReference>
<dbReference type="RefSeq" id="WP_123690874.1">
    <property type="nucleotide sequence ID" value="NZ_AP019700.1"/>
</dbReference>
<evidence type="ECO:0000256" key="3">
    <source>
        <dbReference type="ARBA" id="ARBA00022989"/>
    </source>
</evidence>
<keyword evidence="5" id="KW-0813">Transport</keyword>
<dbReference type="CDD" id="cd06261">
    <property type="entry name" value="TM_PBP2"/>
    <property type="match status" value="2"/>
</dbReference>
<evidence type="ECO:0000313" key="8">
    <source>
        <dbReference type="Proteomes" id="UP000278222"/>
    </source>
</evidence>